<keyword evidence="2" id="KW-1185">Reference proteome</keyword>
<dbReference type="Pfam" id="PF00240">
    <property type="entry name" value="ubiquitin"/>
    <property type="match status" value="1"/>
</dbReference>
<reference evidence="3" key="1">
    <citation type="submission" date="2022-11" db="UniProtKB">
        <authorList>
            <consortium name="WormBaseParasite"/>
        </authorList>
    </citation>
    <scope>IDENTIFICATION</scope>
</reference>
<proteinExistence type="predicted"/>
<dbReference type="SUPFAM" id="SSF54236">
    <property type="entry name" value="Ubiquitin-like"/>
    <property type="match status" value="2"/>
</dbReference>
<dbReference type="InterPro" id="IPR000626">
    <property type="entry name" value="Ubiquitin-like_dom"/>
</dbReference>
<dbReference type="PROSITE" id="PS50053">
    <property type="entry name" value="UBIQUITIN_2"/>
    <property type="match status" value="1"/>
</dbReference>
<dbReference type="Proteomes" id="UP000887577">
    <property type="component" value="Unplaced"/>
</dbReference>
<evidence type="ECO:0000313" key="3">
    <source>
        <dbReference type="WBParaSite" id="PSU_v2.g14612.t1"/>
    </source>
</evidence>
<name>A0A914Y5A3_9BILA</name>
<dbReference type="Gene3D" id="3.10.20.90">
    <property type="entry name" value="Phosphatidylinositol 3-kinase Catalytic Subunit, Chain A, domain 1"/>
    <property type="match status" value="1"/>
</dbReference>
<dbReference type="WBParaSite" id="PSU_v2.g14612.t1">
    <property type="protein sequence ID" value="PSU_v2.g14612.t1"/>
    <property type="gene ID" value="PSU_v2.g14612"/>
</dbReference>
<evidence type="ECO:0000313" key="2">
    <source>
        <dbReference type="Proteomes" id="UP000887577"/>
    </source>
</evidence>
<feature type="domain" description="Ubiquitin-like" evidence="1">
    <location>
        <begin position="92"/>
        <end position="145"/>
    </location>
</feature>
<accession>A0A914Y5A3</accession>
<evidence type="ECO:0000259" key="1">
    <source>
        <dbReference type="PROSITE" id="PS50053"/>
    </source>
</evidence>
<dbReference type="CDD" id="cd17039">
    <property type="entry name" value="Ubl_ubiquitin_like"/>
    <property type="match status" value="1"/>
</dbReference>
<dbReference type="InterPro" id="IPR029071">
    <property type="entry name" value="Ubiquitin-like_domsf"/>
</dbReference>
<protein>
    <submittedName>
        <fullName evidence="3">Ubiquitin-like domain-containing protein</fullName>
    </submittedName>
</protein>
<organism evidence="2 3">
    <name type="scientific">Panagrolaimus superbus</name>
    <dbReference type="NCBI Taxonomy" id="310955"/>
    <lineage>
        <taxon>Eukaryota</taxon>
        <taxon>Metazoa</taxon>
        <taxon>Ecdysozoa</taxon>
        <taxon>Nematoda</taxon>
        <taxon>Chromadorea</taxon>
        <taxon>Rhabditida</taxon>
        <taxon>Tylenchina</taxon>
        <taxon>Panagrolaimomorpha</taxon>
        <taxon>Panagrolaimoidea</taxon>
        <taxon>Panagrolaimidae</taxon>
        <taxon>Panagrolaimus</taxon>
    </lineage>
</organism>
<sequence length="629" mass="72426">MSDLHSTAAFYTHIEWTFMNENGDIDKVDINKNRTIKYIRSKIENVCKIPMNGQCFTCFDDGRTFGKTFVENDGENICGESKVRNENVEESLYFTVKNKTGKTFMIKVNENDSLKNLMSAIQETCGIPWNQQCFTCFDGRTFSDEFWKNVYLNLFNDIKECSKGTADMIVAFESADLKTDDNAHAEFDRITENKQNDNASQAELLTEIYEHKFYDSVQVLKAVNNLICITEPFGLFKYRPSIVLQNDITKKDVDFTIFNENGDILKKNINIKNLIKNIRSKIQKEFDIPFNRQCFTCSDDEKNLKNDDENAYSNPTISIENVEESLYFTVVNNAKKTFLIKVIGNESIETLMLRIQEICGIPLNQQCFTCFDSRTLSDEFWETKYESILNHFKDSHNATTFVASALENIDDFDFDSNGIPDDFDTVEDDTVDDIEIINEVNYDQCLHVEVFHAINDMECFADGIRTNLNQADLQFVLNDEFYAKKLFVLSVHPVPNFCKTTSNAISSLIPKIVKCDLRLLDIYGQILSWKEYHFLVSSGSLQLLYIRFCTIKNDDDSTLTVDKLFGNLKLLKQCHLKFSDMSSMFEPDTVEKIVGILLRLKNLHSFYLHGLGETFDISAFAKFATVCFK</sequence>
<dbReference type="AlphaFoldDB" id="A0A914Y5A3"/>